<evidence type="ECO:0000313" key="8">
    <source>
        <dbReference type="EMBL" id="GLI69789.1"/>
    </source>
</evidence>
<dbReference type="InterPro" id="IPR008984">
    <property type="entry name" value="SMAD_FHA_dom_sf"/>
</dbReference>
<comment type="caution">
    <text evidence="8">The sequence shown here is derived from an EMBL/GenBank/DDBJ whole genome shotgun (WGS) entry which is preliminary data.</text>
</comment>
<keyword evidence="9" id="KW-1185">Reference proteome</keyword>
<organism evidence="8 9">
    <name type="scientific">Volvox africanus</name>
    <dbReference type="NCBI Taxonomy" id="51714"/>
    <lineage>
        <taxon>Eukaryota</taxon>
        <taxon>Viridiplantae</taxon>
        <taxon>Chlorophyta</taxon>
        <taxon>core chlorophytes</taxon>
        <taxon>Chlorophyceae</taxon>
        <taxon>CS clade</taxon>
        <taxon>Chlamydomonadales</taxon>
        <taxon>Volvocaceae</taxon>
        <taxon>Volvox</taxon>
    </lineage>
</organism>
<dbReference type="EMBL" id="BSDZ01000086">
    <property type="protein sequence ID" value="GLI69789.1"/>
    <property type="molecule type" value="Genomic_DNA"/>
</dbReference>
<name>A0ABQ5SJC2_9CHLO</name>
<evidence type="ECO:0000256" key="2">
    <source>
        <dbReference type="ARBA" id="ARBA00022763"/>
    </source>
</evidence>
<dbReference type="SMART" id="SM00240">
    <property type="entry name" value="FHA"/>
    <property type="match status" value="1"/>
</dbReference>
<comment type="subcellular location">
    <subcellularLocation>
        <location evidence="1">Nucleus</location>
    </subcellularLocation>
</comment>
<proteinExistence type="inferred from homology"/>
<feature type="region of interest" description="Disordered" evidence="6">
    <location>
        <begin position="391"/>
        <end position="419"/>
    </location>
</feature>
<dbReference type="PANTHER" id="PTHR12162">
    <property type="entry name" value="NIBRIN-RELATED"/>
    <property type="match status" value="1"/>
</dbReference>
<dbReference type="PANTHER" id="PTHR12162:SF0">
    <property type="entry name" value="NIBRIN"/>
    <property type="match status" value="1"/>
</dbReference>
<feature type="domain" description="FHA" evidence="7">
    <location>
        <begin position="56"/>
        <end position="117"/>
    </location>
</feature>
<dbReference type="Proteomes" id="UP001165090">
    <property type="component" value="Unassembled WGS sequence"/>
</dbReference>
<dbReference type="SUPFAM" id="SSF49879">
    <property type="entry name" value="SMAD/FHA domain"/>
    <property type="match status" value="1"/>
</dbReference>
<sequence length="731" mass="79158">VFSSYKTPAITRNLSIRIKKQTVEAMVWVVQVELAGQRQADSFLLTPGCPENQRGYTVGRPPAKVDAKPDIVIPAKSVSKIHAVMHVLSDIDDGTAPSRLIITDRSRFGTQVNGRKMMEGETQELRAGDVVQLAPKTFLIVEELPMVVAVHPKHLQLNEVRDIITRVGARLTHVYKSGSSTHVLYDPGDVAWSALVHGALHGVPFVGLDWLRGIASAGLLVNSLPSPPHVGELLLGPVQLRVRMPLPPRPDDRRPCGLLDDLTFGYSDKWQDAGLASLIAELGGRVVSSVQEAAPGMRVVALHEGQDDVCGSGDDPWGSIGVDYLLRSILTMDMAPVRHMVSFARQGMGREAPLREAASPNPADSDMTQAAEDEDVEMEAVDGIMVAQCSGPRNEHRVSKHRGERSGLARASTGLAGGEPHDMDGWMVAARHPDGDDPQAVLATTVNYKPQQPFTAIVHEDAPPPKRRRLTASNAAKPSNYLAGMAYPTIAPGGSAEVTNQFSRPSPPTAPTPLLPFFDSIKHEPLDDGPWMSQHPHRRDSRPNGARLRVSIACTAVTVKEEPTGLPPSGGTSDLGYATTTKKAKASKAAAAEELDQLGLRGHVTEEKLPIEVLDASAQVVLEADLFAPTPEQPPPQLRISSAELLSGSGRMVDVPEVMGLPDFKQFRKQGGQQPYCAVQPLPVFLVDNFQRTEETEAFLRLQEERAINKRRAEEMFKSADVGSKRPSRGP</sequence>
<keyword evidence="4" id="KW-0539">Nucleus</keyword>
<evidence type="ECO:0000256" key="5">
    <source>
        <dbReference type="ARBA" id="ARBA00044757"/>
    </source>
</evidence>
<evidence type="ECO:0000259" key="7">
    <source>
        <dbReference type="PROSITE" id="PS50006"/>
    </source>
</evidence>
<protein>
    <recommendedName>
        <fullName evidence="7">FHA domain-containing protein</fullName>
    </recommendedName>
</protein>
<feature type="non-terminal residue" evidence="8">
    <location>
        <position position="1"/>
    </location>
</feature>
<feature type="non-terminal residue" evidence="8">
    <location>
        <position position="731"/>
    </location>
</feature>
<dbReference type="InterPro" id="IPR000253">
    <property type="entry name" value="FHA_dom"/>
</dbReference>
<evidence type="ECO:0000256" key="3">
    <source>
        <dbReference type="ARBA" id="ARBA00023204"/>
    </source>
</evidence>
<dbReference type="InterPro" id="IPR040227">
    <property type="entry name" value="Nibrin-rel"/>
</dbReference>
<gene>
    <name evidence="8" type="ORF">VaNZ11_014488</name>
</gene>
<accession>A0ABQ5SJC2</accession>
<evidence type="ECO:0000256" key="1">
    <source>
        <dbReference type="ARBA" id="ARBA00004123"/>
    </source>
</evidence>
<keyword evidence="2" id="KW-0227">DNA damage</keyword>
<evidence type="ECO:0000313" key="9">
    <source>
        <dbReference type="Proteomes" id="UP001165090"/>
    </source>
</evidence>
<comment type="similarity">
    <text evidence="5">Belongs to the Nibrin family.</text>
</comment>
<dbReference type="Pfam" id="PF00498">
    <property type="entry name" value="FHA"/>
    <property type="match status" value="1"/>
</dbReference>
<evidence type="ECO:0000256" key="4">
    <source>
        <dbReference type="ARBA" id="ARBA00023242"/>
    </source>
</evidence>
<keyword evidence="3" id="KW-0234">DNA repair</keyword>
<feature type="compositionally biased region" description="Pro residues" evidence="6">
    <location>
        <begin position="505"/>
        <end position="514"/>
    </location>
</feature>
<evidence type="ECO:0000256" key="6">
    <source>
        <dbReference type="SAM" id="MobiDB-lite"/>
    </source>
</evidence>
<feature type="region of interest" description="Disordered" evidence="6">
    <location>
        <begin position="351"/>
        <end position="370"/>
    </location>
</feature>
<dbReference type="CDD" id="cd22667">
    <property type="entry name" value="FHA_NBN"/>
    <property type="match status" value="1"/>
</dbReference>
<feature type="region of interest" description="Disordered" evidence="6">
    <location>
        <begin position="498"/>
        <end position="544"/>
    </location>
</feature>
<dbReference type="PROSITE" id="PS50006">
    <property type="entry name" value="FHA_DOMAIN"/>
    <property type="match status" value="1"/>
</dbReference>
<reference evidence="8 9" key="1">
    <citation type="journal article" date="2023" name="IScience">
        <title>Expanded male sex-determining region conserved during the evolution of homothallism in the green alga Volvox.</title>
        <authorList>
            <person name="Yamamoto K."/>
            <person name="Matsuzaki R."/>
            <person name="Mahakham W."/>
            <person name="Heman W."/>
            <person name="Sekimoto H."/>
            <person name="Kawachi M."/>
            <person name="Minakuchi Y."/>
            <person name="Toyoda A."/>
            <person name="Nozaki H."/>
        </authorList>
    </citation>
    <scope>NUCLEOTIDE SEQUENCE [LARGE SCALE GENOMIC DNA]</scope>
    <source>
        <strain evidence="8 9">NIES-4468</strain>
    </source>
</reference>
<dbReference type="Gene3D" id="2.60.200.20">
    <property type="match status" value="1"/>
</dbReference>